<accession>A0A3R6ABK2</accession>
<keyword evidence="1" id="KW-0812">Transmembrane</keyword>
<dbReference type="InterPro" id="IPR003675">
    <property type="entry name" value="Rce1/LyrA-like_dom"/>
</dbReference>
<feature type="transmembrane region" description="Helical" evidence="1">
    <location>
        <begin position="122"/>
        <end position="144"/>
    </location>
</feature>
<dbReference type="EMBL" id="QSFX01000026">
    <property type="protein sequence ID" value="RHA86119.1"/>
    <property type="molecule type" value="Genomic_DNA"/>
</dbReference>
<dbReference type="Pfam" id="PF02517">
    <property type="entry name" value="Rce1-like"/>
    <property type="match status" value="1"/>
</dbReference>
<dbReference type="RefSeq" id="WP_118203928.1">
    <property type="nucleotide sequence ID" value="NZ_CABJFX010000026.1"/>
</dbReference>
<keyword evidence="1" id="KW-0472">Membrane</keyword>
<feature type="transmembrane region" description="Helical" evidence="1">
    <location>
        <begin position="211"/>
        <end position="230"/>
    </location>
</feature>
<dbReference type="GO" id="GO:0006508">
    <property type="term" value="P:proteolysis"/>
    <property type="evidence" value="ECO:0007669"/>
    <property type="project" value="UniProtKB-KW"/>
</dbReference>
<sequence length="231" mass="26470">MKWVNDDYSHNLRIYEKRDARKAIIVYCLILGSAFFQGWLYTTNLNVYVLNLSQIGIPLLITILFLYFFHNSRENISSIGIHAKNLKKSIISGIAGGVLLLAIQILLYIIQGKSISFTINQLFLNWVIYIVAGFEEEVLFRGYIQTRMSGLINSQLVISIINSLLFLLIHYPVRWVVSGMITIHVLSFTYIICLIVLHFFCDAVYKRTNCLWGSVVLHIIYNAVGAMIIIQ</sequence>
<dbReference type="Proteomes" id="UP000283492">
    <property type="component" value="Unassembled WGS sequence"/>
</dbReference>
<dbReference type="EMBL" id="QRHP01000024">
    <property type="protein sequence ID" value="RHF81669.1"/>
    <property type="molecule type" value="Genomic_DNA"/>
</dbReference>
<gene>
    <name evidence="4" type="ORF">DW654_15160</name>
    <name evidence="3" type="ORF">DW914_13165</name>
</gene>
<name>A0A3R6ABK2_9FIRM</name>
<reference evidence="5 6" key="1">
    <citation type="submission" date="2018-08" db="EMBL/GenBank/DDBJ databases">
        <title>A genome reference for cultivated species of the human gut microbiota.</title>
        <authorList>
            <person name="Zou Y."/>
            <person name="Xue W."/>
            <person name="Luo G."/>
        </authorList>
    </citation>
    <scope>NUCLEOTIDE SEQUENCE [LARGE SCALE GENOMIC DNA]</scope>
    <source>
        <strain evidence="4 6">AM23-23AC</strain>
        <strain evidence="3 5">AM42-1AC</strain>
    </source>
</reference>
<feature type="domain" description="CAAX prenyl protease 2/Lysostaphin resistance protein A-like" evidence="2">
    <location>
        <begin position="120"/>
        <end position="224"/>
    </location>
</feature>
<evidence type="ECO:0000313" key="6">
    <source>
        <dbReference type="Proteomes" id="UP000283701"/>
    </source>
</evidence>
<protein>
    <submittedName>
        <fullName evidence="3">CPBP family intramembrane metalloprotease</fullName>
    </submittedName>
</protein>
<keyword evidence="1" id="KW-1133">Transmembrane helix</keyword>
<proteinExistence type="predicted"/>
<comment type="caution">
    <text evidence="3">The sequence shown here is derived from an EMBL/GenBank/DDBJ whole genome shotgun (WGS) entry which is preliminary data.</text>
</comment>
<feature type="transmembrane region" description="Helical" evidence="1">
    <location>
        <begin position="179"/>
        <end position="199"/>
    </location>
</feature>
<dbReference type="AlphaFoldDB" id="A0A3R6ABK2"/>
<feature type="transmembrane region" description="Helical" evidence="1">
    <location>
        <begin position="47"/>
        <end position="69"/>
    </location>
</feature>
<feature type="transmembrane region" description="Helical" evidence="1">
    <location>
        <begin position="156"/>
        <end position="173"/>
    </location>
</feature>
<keyword evidence="3" id="KW-0378">Hydrolase</keyword>
<keyword evidence="3" id="KW-0482">Metalloprotease</keyword>
<dbReference type="Proteomes" id="UP000283701">
    <property type="component" value="Unassembled WGS sequence"/>
</dbReference>
<dbReference type="GO" id="GO:0004175">
    <property type="term" value="F:endopeptidase activity"/>
    <property type="evidence" value="ECO:0007669"/>
    <property type="project" value="UniProtKB-ARBA"/>
</dbReference>
<feature type="transmembrane region" description="Helical" evidence="1">
    <location>
        <begin position="23"/>
        <end position="41"/>
    </location>
</feature>
<evidence type="ECO:0000259" key="2">
    <source>
        <dbReference type="Pfam" id="PF02517"/>
    </source>
</evidence>
<dbReference type="GO" id="GO:0080120">
    <property type="term" value="P:CAAX-box protein maturation"/>
    <property type="evidence" value="ECO:0007669"/>
    <property type="project" value="UniProtKB-ARBA"/>
</dbReference>
<evidence type="ECO:0000313" key="5">
    <source>
        <dbReference type="Proteomes" id="UP000283492"/>
    </source>
</evidence>
<dbReference type="GO" id="GO:0008237">
    <property type="term" value="F:metallopeptidase activity"/>
    <property type="evidence" value="ECO:0007669"/>
    <property type="project" value="UniProtKB-KW"/>
</dbReference>
<evidence type="ECO:0000256" key="1">
    <source>
        <dbReference type="SAM" id="Phobius"/>
    </source>
</evidence>
<keyword evidence="3" id="KW-0645">Protease</keyword>
<evidence type="ECO:0000313" key="3">
    <source>
        <dbReference type="EMBL" id="RHA86119.1"/>
    </source>
</evidence>
<organism evidence="3 5">
    <name type="scientific">Roseburia inulinivorans</name>
    <dbReference type="NCBI Taxonomy" id="360807"/>
    <lineage>
        <taxon>Bacteria</taxon>
        <taxon>Bacillati</taxon>
        <taxon>Bacillota</taxon>
        <taxon>Clostridia</taxon>
        <taxon>Lachnospirales</taxon>
        <taxon>Lachnospiraceae</taxon>
        <taxon>Roseburia</taxon>
    </lineage>
</organism>
<evidence type="ECO:0000313" key="4">
    <source>
        <dbReference type="EMBL" id="RHF81669.1"/>
    </source>
</evidence>
<feature type="transmembrane region" description="Helical" evidence="1">
    <location>
        <begin position="90"/>
        <end position="110"/>
    </location>
</feature>